<dbReference type="EMBL" id="CM001220">
    <property type="protein sequence ID" value="AES91226.1"/>
    <property type="molecule type" value="Genomic_DNA"/>
</dbReference>
<feature type="compositionally biased region" description="Polar residues" evidence="2">
    <location>
        <begin position="280"/>
        <end position="293"/>
    </location>
</feature>
<gene>
    <name evidence="5" type="primary">11445377</name>
    <name evidence="3" type="ordered locus">MTR_4g108100</name>
    <name evidence="4" type="ORF">MtrunA17_Chr4g0060361</name>
</gene>
<evidence type="ECO:0000313" key="6">
    <source>
        <dbReference type="Proteomes" id="UP000002051"/>
    </source>
</evidence>
<dbReference type="HOGENOM" id="CLU_044000_0_0_1"/>
<organism evidence="3 6">
    <name type="scientific">Medicago truncatula</name>
    <name type="common">Barrel medic</name>
    <name type="synonym">Medicago tribuloides</name>
    <dbReference type="NCBI Taxonomy" id="3880"/>
    <lineage>
        <taxon>Eukaryota</taxon>
        <taxon>Viridiplantae</taxon>
        <taxon>Streptophyta</taxon>
        <taxon>Embryophyta</taxon>
        <taxon>Tracheophyta</taxon>
        <taxon>Spermatophyta</taxon>
        <taxon>Magnoliopsida</taxon>
        <taxon>eudicotyledons</taxon>
        <taxon>Gunneridae</taxon>
        <taxon>Pentapetalae</taxon>
        <taxon>rosids</taxon>
        <taxon>fabids</taxon>
        <taxon>Fabales</taxon>
        <taxon>Fabaceae</taxon>
        <taxon>Papilionoideae</taxon>
        <taxon>50 kb inversion clade</taxon>
        <taxon>NPAAA clade</taxon>
        <taxon>Hologalegina</taxon>
        <taxon>IRL clade</taxon>
        <taxon>Trifolieae</taxon>
        <taxon>Medicago</taxon>
    </lineage>
</organism>
<feature type="compositionally biased region" description="Polar residues" evidence="2">
    <location>
        <begin position="100"/>
        <end position="124"/>
    </location>
</feature>
<keyword evidence="6" id="KW-1185">Reference proteome</keyword>
<dbReference type="PANTHER" id="PTHR34468:SF2">
    <property type="entry name" value="MICROTUBULE-ASSOCIATED FUTSCH-LIKE PROTEIN"/>
    <property type="match status" value="1"/>
</dbReference>
<dbReference type="EnsemblPlants" id="AES91226">
    <property type="protein sequence ID" value="AES91226"/>
    <property type="gene ID" value="MTR_4g108100"/>
</dbReference>
<proteinExistence type="predicted"/>
<reference evidence="3 6" key="1">
    <citation type="journal article" date="2011" name="Nature">
        <title>The Medicago genome provides insight into the evolution of rhizobial symbioses.</title>
        <authorList>
            <person name="Young N.D."/>
            <person name="Debelle F."/>
            <person name="Oldroyd G.E."/>
            <person name="Geurts R."/>
            <person name="Cannon S.B."/>
            <person name="Udvardi M.K."/>
            <person name="Benedito V.A."/>
            <person name="Mayer K.F."/>
            <person name="Gouzy J."/>
            <person name="Schoof H."/>
            <person name="Van de Peer Y."/>
            <person name="Proost S."/>
            <person name="Cook D.R."/>
            <person name="Meyers B.C."/>
            <person name="Spannagl M."/>
            <person name="Cheung F."/>
            <person name="De Mita S."/>
            <person name="Krishnakumar V."/>
            <person name="Gundlach H."/>
            <person name="Zhou S."/>
            <person name="Mudge J."/>
            <person name="Bharti A.K."/>
            <person name="Murray J.D."/>
            <person name="Naoumkina M.A."/>
            <person name="Rosen B."/>
            <person name="Silverstein K.A."/>
            <person name="Tang H."/>
            <person name="Rombauts S."/>
            <person name="Zhao P.X."/>
            <person name="Zhou P."/>
            <person name="Barbe V."/>
            <person name="Bardou P."/>
            <person name="Bechner M."/>
            <person name="Bellec A."/>
            <person name="Berger A."/>
            <person name="Berges H."/>
            <person name="Bidwell S."/>
            <person name="Bisseling T."/>
            <person name="Choisne N."/>
            <person name="Couloux A."/>
            <person name="Denny R."/>
            <person name="Deshpande S."/>
            <person name="Dai X."/>
            <person name="Doyle J.J."/>
            <person name="Dudez A.M."/>
            <person name="Farmer A.D."/>
            <person name="Fouteau S."/>
            <person name="Franken C."/>
            <person name="Gibelin C."/>
            <person name="Gish J."/>
            <person name="Goldstein S."/>
            <person name="Gonzalez A.J."/>
            <person name="Green P.J."/>
            <person name="Hallab A."/>
            <person name="Hartog M."/>
            <person name="Hua A."/>
            <person name="Humphray S.J."/>
            <person name="Jeong D.H."/>
            <person name="Jing Y."/>
            <person name="Jocker A."/>
            <person name="Kenton S.M."/>
            <person name="Kim D.J."/>
            <person name="Klee K."/>
            <person name="Lai H."/>
            <person name="Lang C."/>
            <person name="Lin S."/>
            <person name="Macmil S.L."/>
            <person name="Magdelenat G."/>
            <person name="Matthews L."/>
            <person name="McCorrison J."/>
            <person name="Monaghan E.L."/>
            <person name="Mun J.H."/>
            <person name="Najar F.Z."/>
            <person name="Nicholson C."/>
            <person name="Noirot C."/>
            <person name="O'Bleness M."/>
            <person name="Paule C.R."/>
            <person name="Poulain J."/>
            <person name="Prion F."/>
            <person name="Qin B."/>
            <person name="Qu C."/>
            <person name="Retzel E.F."/>
            <person name="Riddle C."/>
            <person name="Sallet E."/>
            <person name="Samain S."/>
            <person name="Samson N."/>
            <person name="Sanders I."/>
            <person name="Saurat O."/>
            <person name="Scarpelli C."/>
            <person name="Schiex T."/>
            <person name="Segurens B."/>
            <person name="Severin A.J."/>
            <person name="Sherrier D.J."/>
            <person name="Shi R."/>
            <person name="Sims S."/>
            <person name="Singer S.R."/>
            <person name="Sinharoy S."/>
            <person name="Sterck L."/>
            <person name="Viollet A."/>
            <person name="Wang B.B."/>
            <person name="Wang K."/>
            <person name="Wang M."/>
            <person name="Wang X."/>
            <person name="Warfsmann J."/>
            <person name="Weissenbach J."/>
            <person name="White D.D."/>
            <person name="White J.D."/>
            <person name="Wiley G.B."/>
            <person name="Wincker P."/>
            <person name="Xing Y."/>
            <person name="Yang L."/>
            <person name="Yao Z."/>
            <person name="Ying F."/>
            <person name="Zhai J."/>
            <person name="Zhou L."/>
            <person name="Zuber A."/>
            <person name="Denarie J."/>
            <person name="Dixon R.A."/>
            <person name="May G.D."/>
            <person name="Schwartz D.C."/>
            <person name="Rogers J."/>
            <person name="Quetier F."/>
            <person name="Town C.D."/>
            <person name="Roe B.A."/>
        </authorList>
    </citation>
    <scope>NUCLEOTIDE SEQUENCE [LARGE SCALE GENOMIC DNA]</scope>
    <source>
        <strain evidence="3">A17</strain>
        <strain evidence="5 6">cv. Jemalong A17</strain>
    </source>
</reference>
<dbReference type="PaxDb" id="3880-AES91226"/>
<reference evidence="5" key="3">
    <citation type="submission" date="2015-04" db="UniProtKB">
        <authorList>
            <consortium name="EnsemblPlants"/>
        </authorList>
    </citation>
    <scope>IDENTIFICATION</scope>
    <source>
        <strain evidence="5">cv. Jemalong A17</strain>
    </source>
</reference>
<feature type="compositionally biased region" description="Basic and acidic residues" evidence="2">
    <location>
        <begin position="338"/>
        <end position="350"/>
    </location>
</feature>
<dbReference type="Proteomes" id="UP000002051">
    <property type="component" value="Chromosome 4"/>
</dbReference>
<evidence type="ECO:0000256" key="2">
    <source>
        <dbReference type="SAM" id="MobiDB-lite"/>
    </source>
</evidence>
<dbReference type="EMBL" id="PSQE01000004">
    <property type="protein sequence ID" value="RHN63628.1"/>
    <property type="molecule type" value="Genomic_DNA"/>
</dbReference>
<feature type="compositionally biased region" description="Basic and acidic residues" evidence="2">
    <location>
        <begin position="373"/>
        <end position="385"/>
    </location>
</feature>
<sequence length="392" mass="43101">MEEQQSTVDVSGNSASGKPKLQRYPLRSASRSKEQKPDASVTTIPSQSKRGRSIPNVSQSVGVLEFSGKDRSSSAKPPRRLSNPVKASATPSPKAVGNITPISETRSRRSGNSQEPPTRTRTPVSEIFRSSTKMKFSLLSSASYWLSQIKLSENVEKHNISLGFFKLALEAGCEPFQKLQDELKSYLRRHQQKLTELGEQVKVLVESYNIAEIIEQSQVSESISQMPEEETRSSDDEGNFSTSSTMVTGKLTPKCLNTASIQVTSPVKAIESPKKETSQKKNLTASSQVTSPVKTIESPKKETSQKKIFGTKLKENLRMNSAISKSASGSLNRSRSVKKSDKSSKLETKKSGVKKYGRKADAKEVSVSPITSTEEKENMDVRSTDDDLIEVM</sequence>
<dbReference type="eggNOG" id="ENOG502R2QJ">
    <property type="taxonomic scope" value="Eukaryota"/>
</dbReference>
<feature type="region of interest" description="Disordered" evidence="2">
    <location>
        <begin position="219"/>
        <end position="247"/>
    </location>
</feature>
<reference evidence="3 6" key="2">
    <citation type="journal article" date="2014" name="BMC Genomics">
        <title>An improved genome release (version Mt4.0) for the model legume Medicago truncatula.</title>
        <authorList>
            <person name="Tang H."/>
            <person name="Krishnakumar V."/>
            <person name="Bidwell S."/>
            <person name="Rosen B."/>
            <person name="Chan A."/>
            <person name="Zhou S."/>
            <person name="Gentzbittel L."/>
            <person name="Childs K.L."/>
            <person name="Yandell M."/>
            <person name="Gundlach H."/>
            <person name="Mayer K.F."/>
            <person name="Schwartz D.C."/>
            <person name="Town C.D."/>
        </authorList>
    </citation>
    <scope>GENOME REANNOTATION</scope>
    <source>
        <strain evidence="5 6">cv. Jemalong A17</strain>
    </source>
</reference>
<dbReference type="Gramene" id="rna26353">
    <property type="protein sequence ID" value="RHN63628.1"/>
    <property type="gene ID" value="gene26353"/>
</dbReference>
<evidence type="ECO:0000313" key="5">
    <source>
        <dbReference type="EnsemblPlants" id="AES91226"/>
    </source>
</evidence>
<dbReference type="Proteomes" id="UP000265566">
    <property type="component" value="Chromosome 4"/>
</dbReference>
<feature type="compositionally biased region" description="Polar residues" evidence="2">
    <location>
        <begin position="323"/>
        <end position="332"/>
    </location>
</feature>
<name>G7JQV9_MEDTR</name>
<dbReference type="AlphaFoldDB" id="G7JQV9"/>
<dbReference type="OrthoDB" id="1930709at2759"/>
<dbReference type="ExpressionAtlas" id="G7JQV9">
    <property type="expression patterns" value="differential"/>
</dbReference>
<evidence type="ECO:0000256" key="1">
    <source>
        <dbReference type="SAM" id="Coils"/>
    </source>
</evidence>
<feature type="region of interest" description="Disordered" evidence="2">
    <location>
        <begin position="323"/>
        <end position="392"/>
    </location>
</feature>
<feature type="region of interest" description="Disordered" evidence="2">
    <location>
        <begin position="1"/>
        <end position="124"/>
    </location>
</feature>
<reference evidence="4" key="4">
    <citation type="journal article" date="2018" name="Nat. Plants">
        <title>Whole-genome landscape of Medicago truncatula symbiotic genes.</title>
        <authorList>
            <person name="Pecrix Y."/>
            <person name="Gamas P."/>
            <person name="Carrere S."/>
        </authorList>
    </citation>
    <scope>NUCLEOTIDE SEQUENCE</scope>
    <source>
        <tissue evidence="4">Leaves</tissue>
    </source>
</reference>
<dbReference type="OMA" id="EMPMDVG"/>
<feature type="compositionally biased region" description="Polar residues" evidence="2">
    <location>
        <begin position="1"/>
        <end position="16"/>
    </location>
</feature>
<evidence type="ECO:0000313" key="4">
    <source>
        <dbReference type="EMBL" id="RHN63628.1"/>
    </source>
</evidence>
<dbReference type="STRING" id="3880.G7JQV9"/>
<protein>
    <submittedName>
        <fullName evidence="3 5">Uncharacterized protein</fullName>
    </submittedName>
</protein>
<feature type="coiled-coil region" evidence="1">
    <location>
        <begin position="176"/>
        <end position="207"/>
    </location>
</feature>
<evidence type="ECO:0000313" key="3">
    <source>
        <dbReference type="EMBL" id="AES91226.1"/>
    </source>
</evidence>
<dbReference type="KEGG" id="mtr:11445377"/>
<feature type="region of interest" description="Disordered" evidence="2">
    <location>
        <begin position="268"/>
        <end position="305"/>
    </location>
</feature>
<keyword evidence="1" id="KW-0175">Coiled coil</keyword>
<accession>G7JQV9</accession>
<dbReference type="PANTHER" id="PTHR34468">
    <property type="entry name" value="MICROTUBULE-ASSOCIATED FUTSCH-LIKE PROTEIN"/>
    <property type="match status" value="1"/>
</dbReference>